<evidence type="ECO:0000256" key="1">
    <source>
        <dbReference type="SAM" id="Coils"/>
    </source>
</evidence>
<reference evidence="4" key="1">
    <citation type="submission" date="2006-03" db="EMBL/GenBank/DDBJ databases">
        <title>Complete sequence of Rhodopseudomonas palustris BisB18.</title>
        <authorList>
            <consortium name="US DOE Joint Genome Institute"/>
            <person name="Copeland A."/>
            <person name="Lucas S."/>
            <person name="Lapidus A."/>
            <person name="Barry K."/>
            <person name="Detter J.C."/>
            <person name="Glavina del Rio T."/>
            <person name="Hammon N."/>
            <person name="Israni S."/>
            <person name="Dalin E."/>
            <person name="Tice H."/>
            <person name="Pitluck S."/>
            <person name="Chain P."/>
            <person name="Malfatti S."/>
            <person name="Shin M."/>
            <person name="Vergez L."/>
            <person name="Schmutz J."/>
            <person name="Larimer F."/>
            <person name="Land M."/>
            <person name="Hauser L."/>
            <person name="Pelletier D.A."/>
            <person name="Kyrpides N."/>
            <person name="Anderson I."/>
            <person name="Oda Y."/>
            <person name="Harwood C.S."/>
            <person name="Richardson P."/>
        </authorList>
    </citation>
    <scope>NUCLEOTIDE SEQUENCE [LARGE SCALE GENOMIC DNA]</scope>
    <source>
        <strain evidence="4">BisB18</strain>
    </source>
</reference>
<dbReference type="EMBL" id="CP000301">
    <property type="protein sequence ID" value="ABD86689.1"/>
    <property type="molecule type" value="Genomic_DNA"/>
</dbReference>
<gene>
    <name evidence="4" type="ordered locus">RPC_1125</name>
</gene>
<dbReference type="AlphaFoldDB" id="Q21A97"/>
<sequence>MVDASTNKATSPPAAAAMASPSRAAGNGATAPHRTTTASFDEMLAKEVLASFRRTQAMARPEPAKPKRRGLLPPATLVVRPAKSYPWTMPFASLATYVAVSTLLCAGGLAYVVLQPSPVAKPQVADLRTIRESVEQLRRNVAELSDDVAATKTALAAANQAVSERIGRLASRIHRADQAPPTRKVERLPDDATPSAHADPTDASGEVTGSIQRPRPANPVAEVITGWRVRRAYDGVALLEGPSGVIEVNLGQDVPNLGRIQDIRTVNGRPEVATTQGVINSAR</sequence>
<dbReference type="eggNOG" id="COG4223">
    <property type="taxonomic scope" value="Bacteria"/>
</dbReference>
<name>Q21A97_RHOPB</name>
<accession>Q21A97</accession>
<keyword evidence="3" id="KW-0812">Transmembrane</keyword>
<feature type="region of interest" description="Disordered" evidence="2">
    <location>
        <begin position="1"/>
        <end position="37"/>
    </location>
</feature>
<keyword evidence="1" id="KW-0175">Coiled coil</keyword>
<feature type="compositionally biased region" description="Low complexity" evidence="2">
    <location>
        <begin position="9"/>
        <end position="25"/>
    </location>
</feature>
<keyword evidence="3" id="KW-1133">Transmembrane helix</keyword>
<feature type="coiled-coil region" evidence="1">
    <location>
        <begin position="127"/>
        <end position="154"/>
    </location>
</feature>
<feature type="transmembrane region" description="Helical" evidence="3">
    <location>
        <begin position="94"/>
        <end position="114"/>
    </location>
</feature>
<keyword evidence="3" id="KW-0472">Membrane</keyword>
<proteinExistence type="predicted"/>
<evidence type="ECO:0000256" key="2">
    <source>
        <dbReference type="SAM" id="MobiDB-lite"/>
    </source>
</evidence>
<evidence type="ECO:0000256" key="3">
    <source>
        <dbReference type="SAM" id="Phobius"/>
    </source>
</evidence>
<evidence type="ECO:0000313" key="4">
    <source>
        <dbReference type="EMBL" id="ABD86689.1"/>
    </source>
</evidence>
<protein>
    <submittedName>
        <fullName evidence="4">Uncharacterized protein</fullName>
    </submittedName>
</protein>
<dbReference type="KEGG" id="rpc:RPC_1125"/>
<organism evidence="4">
    <name type="scientific">Rhodopseudomonas palustris (strain BisB18)</name>
    <dbReference type="NCBI Taxonomy" id="316056"/>
    <lineage>
        <taxon>Bacteria</taxon>
        <taxon>Pseudomonadati</taxon>
        <taxon>Pseudomonadota</taxon>
        <taxon>Alphaproteobacteria</taxon>
        <taxon>Hyphomicrobiales</taxon>
        <taxon>Nitrobacteraceae</taxon>
        <taxon>Rhodopseudomonas</taxon>
    </lineage>
</organism>
<feature type="region of interest" description="Disordered" evidence="2">
    <location>
        <begin position="171"/>
        <end position="217"/>
    </location>
</feature>
<dbReference type="HOGENOM" id="CLU_851718_0_0_5"/>
<dbReference type="RefSeq" id="WP_011471594.1">
    <property type="nucleotide sequence ID" value="NC_007925.1"/>
</dbReference>
<dbReference type="OrthoDB" id="8255701at2"/>